<accession>A0AAN8QPA1</accession>
<evidence type="ECO:0000313" key="4">
    <source>
        <dbReference type="EMBL" id="KAK6310760.1"/>
    </source>
</evidence>
<comment type="caution">
    <text evidence="4">The sequence shown here is derived from an EMBL/GenBank/DDBJ whole genome shotgun (WGS) entry which is preliminary data.</text>
</comment>
<proteinExistence type="predicted"/>
<reference evidence="4 5" key="1">
    <citation type="submission" date="2021-04" db="EMBL/GenBank/DDBJ databases">
        <authorList>
            <person name="De Guttry C."/>
            <person name="Zahm M."/>
            <person name="Klopp C."/>
            <person name="Cabau C."/>
            <person name="Louis A."/>
            <person name="Berthelot C."/>
            <person name="Parey E."/>
            <person name="Roest Crollius H."/>
            <person name="Montfort J."/>
            <person name="Robinson-Rechavi M."/>
            <person name="Bucao C."/>
            <person name="Bouchez O."/>
            <person name="Gislard M."/>
            <person name="Lluch J."/>
            <person name="Milhes M."/>
            <person name="Lampietro C."/>
            <person name="Lopez Roques C."/>
            <person name="Donnadieu C."/>
            <person name="Braasch I."/>
            <person name="Desvignes T."/>
            <person name="Postlethwait J."/>
            <person name="Bobe J."/>
            <person name="Wedekind C."/>
            <person name="Guiguen Y."/>
        </authorList>
    </citation>
    <scope>NUCLEOTIDE SEQUENCE [LARGE SCALE GENOMIC DNA]</scope>
    <source>
        <strain evidence="4">Cs_M1</strain>
        <tissue evidence="4">Blood</tissue>
    </source>
</reference>
<name>A0AAN8QPA1_9TELE</name>
<dbReference type="PANTHER" id="PTHR24171">
    <property type="entry name" value="ANKYRIN REPEAT DOMAIN-CONTAINING PROTEIN 39-RELATED"/>
    <property type="match status" value="1"/>
</dbReference>
<evidence type="ECO:0000256" key="1">
    <source>
        <dbReference type="ARBA" id="ARBA00022737"/>
    </source>
</evidence>
<keyword evidence="1" id="KW-0677">Repeat</keyword>
<dbReference type="AlphaFoldDB" id="A0AAN8QPA1"/>
<dbReference type="InterPro" id="IPR002110">
    <property type="entry name" value="Ankyrin_rpt"/>
</dbReference>
<dbReference type="GO" id="GO:0031436">
    <property type="term" value="C:BRCA1-BARD1 complex"/>
    <property type="evidence" value="ECO:0007669"/>
    <property type="project" value="TreeGrafter"/>
</dbReference>
<dbReference type="SUPFAM" id="SSF48403">
    <property type="entry name" value="Ankyrin repeat"/>
    <property type="match status" value="1"/>
</dbReference>
<keyword evidence="2 3" id="KW-0040">ANK repeat</keyword>
<gene>
    <name evidence="4" type="ORF">J4Q44_G00188150</name>
</gene>
<dbReference type="GO" id="GO:0085020">
    <property type="term" value="P:protein K6-linked ubiquitination"/>
    <property type="evidence" value="ECO:0007669"/>
    <property type="project" value="TreeGrafter"/>
</dbReference>
<dbReference type="Proteomes" id="UP001356427">
    <property type="component" value="Unassembled WGS sequence"/>
</dbReference>
<dbReference type="PROSITE" id="PS50088">
    <property type="entry name" value="ANK_REPEAT"/>
    <property type="match status" value="1"/>
</dbReference>
<evidence type="ECO:0000313" key="5">
    <source>
        <dbReference type="Proteomes" id="UP001356427"/>
    </source>
</evidence>
<evidence type="ECO:0000256" key="3">
    <source>
        <dbReference type="PROSITE-ProRule" id="PRU00023"/>
    </source>
</evidence>
<sequence length="98" mass="11246">MDLSDPEEHLLHYSEIRSLSLIQWLLQLRLEQDLRLNINCRGKTKASAGWIPLHLACYFGHKDVVEVLLKDGADVNLQNNMGDKPLHKAAFTGRKLQR</sequence>
<dbReference type="Pfam" id="PF12796">
    <property type="entry name" value="Ank_2"/>
    <property type="match status" value="1"/>
</dbReference>
<dbReference type="PANTHER" id="PTHR24171:SF8">
    <property type="entry name" value="BRCA1-ASSOCIATED RING DOMAIN PROTEIN 1"/>
    <property type="match status" value="1"/>
</dbReference>
<organism evidence="4 5">
    <name type="scientific">Coregonus suidteri</name>
    <dbReference type="NCBI Taxonomy" id="861788"/>
    <lineage>
        <taxon>Eukaryota</taxon>
        <taxon>Metazoa</taxon>
        <taxon>Chordata</taxon>
        <taxon>Craniata</taxon>
        <taxon>Vertebrata</taxon>
        <taxon>Euteleostomi</taxon>
        <taxon>Actinopterygii</taxon>
        <taxon>Neopterygii</taxon>
        <taxon>Teleostei</taxon>
        <taxon>Protacanthopterygii</taxon>
        <taxon>Salmoniformes</taxon>
        <taxon>Salmonidae</taxon>
        <taxon>Coregoninae</taxon>
        <taxon>Coregonus</taxon>
    </lineage>
</organism>
<feature type="repeat" description="ANK" evidence="3">
    <location>
        <begin position="48"/>
        <end position="80"/>
    </location>
</feature>
<dbReference type="GO" id="GO:0004842">
    <property type="term" value="F:ubiquitin-protein transferase activity"/>
    <property type="evidence" value="ECO:0007669"/>
    <property type="project" value="TreeGrafter"/>
</dbReference>
<dbReference type="Gene3D" id="1.25.40.20">
    <property type="entry name" value="Ankyrin repeat-containing domain"/>
    <property type="match status" value="1"/>
</dbReference>
<dbReference type="InterPro" id="IPR036770">
    <property type="entry name" value="Ankyrin_rpt-contain_sf"/>
</dbReference>
<evidence type="ECO:0000256" key="2">
    <source>
        <dbReference type="ARBA" id="ARBA00023043"/>
    </source>
</evidence>
<dbReference type="PROSITE" id="PS50297">
    <property type="entry name" value="ANK_REP_REGION"/>
    <property type="match status" value="1"/>
</dbReference>
<keyword evidence="5" id="KW-1185">Reference proteome</keyword>
<dbReference type="EMBL" id="JAGTTL010000016">
    <property type="protein sequence ID" value="KAK6310760.1"/>
    <property type="molecule type" value="Genomic_DNA"/>
</dbReference>
<dbReference type="SMART" id="SM00248">
    <property type="entry name" value="ANK"/>
    <property type="match status" value="1"/>
</dbReference>
<protein>
    <submittedName>
        <fullName evidence="4">Uncharacterized protein</fullName>
    </submittedName>
</protein>
<dbReference type="GO" id="GO:0070531">
    <property type="term" value="C:BRCA1-A complex"/>
    <property type="evidence" value="ECO:0007669"/>
    <property type="project" value="TreeGrafter"/>
</dbReference>